<gene>
    <name evidence="3" type="primary">8232648</name>
    <name evidence="2" type="ORF">Phum_PHUM586690</name>
</gene>
<dbReference type="InterPro" id="IPR008145">
    <property type="entry name" value="GK/Ca_channel_bsu"/>
</dbReference>
<dbReference type="InterPro" id="IPR027417">
    <property type="entry name" value="P-loop_NTPase"/>
</dbReference>
<dbReference type="GeneID" id="8232648"/>
<dbReference type="EMBL" id="AAZO01007152">
    <property type="status" value="NOT_ANNOTATED_CDS"/>
    <property type="molecule type" value="Genomic_DNA"/>
</dbReference>
<name>E0W285_PEDHC</name>
<dbReference type="Proteomes" id="UP000009046">
    <property type="component" value="Unassembled WGS sequence"/>
</dbReference>
<dbReference type="RefSeq" id="XP_002432479.1">
    <property type="nucleotide sequence ID" value="XM_002432434.1"/>
</dbReference>
<evidence type="ECO:0000259" key="1">
    <source>
        <dbReference type="PROSITE" id="PS50052"/>
    </source>
</evidence>
<dbReference type="OrthoDB" id="65789at2759"/>
<keyword evidence="2" id="KW-0418">Kinase</keyword>
<proteinExistence type="predicted"/>
<dbReference type="OMA" id="NHYLEYG"/>
<dbReference type="Gene3D" id="3.40.50.300">
    <property type="entry name" value="P-loop containing nucleotide triphosphate hydrolases"/>
    <property type="match status" value="1"/>
</dbReference>
<dbReference type="EMBL" id="DS235874">
    <property type="protein sequence ID" value="EEB19741.1"/>
    <property type="molecule type" value="Genomic_DNA"/>
</dbReference>
<dbReference type="EnsemblMetazoa" id="PHUM586690-RA">
    <property type="protein sequence ID" value="PHUM586690-PA"/>
    <property type="gene ID" value="PHUM586690"/>
</dbReference>
<dbReference type="Gene3D" id="3.30.63.10">
    <property type="entry name" value="Guanylate Kinase phosphate binding domain"/>
    <property type="match status" value="1"/>
</dbReference>
<protein>
    <submittedName>
        <fullName evidence="2 3">Guanylate kinase, putative</fullName>
    </submittedName>
</protein>
<dbReference type="PANTHER" id="PTHR23122">
    <property type="entry name" value="MEMBRANE-ASSOCIATED GUANYLATE KINASE MAGUK"/>
    <property type="match status" value="1"/>
</dbReference>
<reference evidence="3" key="3">
    <citation type="submission" date="2021-02" db="UniProtKB">
        <authorList>
            <consortium name="EnsemblMetazoa"/>
        </authorList>
    </citation>
    <scope>IDENTIFICATION</scope>
    <source>
        <strain evidence="3">USDA</strain>
    </source>
</reference>
<organism>
    <name type="scientific">Pediculus humanus subsp. corporis</name>
    <name type="common">Body louse</name>
    <dbReference type="NCBI Taxonomy" id="121224"/>
    <lineage>
        <taxon>Eukaryota</taxon>
        <taxon>Metazoa</taxon>
        <taxon>Ecdysozoa</taxon>
        <taxon>Arthropoda</taxon>
        <taxon>Hexapoda</taxon>
        <taxon>Insecta</taxon>
        <taxon>Pterygota</taxon>
        <taxon>Neoptera</taxon>
        <taxon>Paraneoptera</taxon>
        <taxon>Psocodea</taxon>
        <taxon>Troctomorpha</taxon>
        <taxon>Phthiraptera</taxon>
        <taxon>Anoplura</taxon>
        <taxon>Pediculidae</taxon>
        <taxon>Pediculus</taxon>
    </lineage>
</organism>
<dbReference type="HOGENOM" id="CLU_187109_0_0_1"/>
<dbReference type="SUPFAM" id="SSF52540">
    <property type="entry name" value="P-loop containing nucleoside triphosphate hydrolases"/>
    <property type="match status" value="1"/>
</dbReference>
<dbReference type="InterPro" id="IPR050716">
    <property type="entry name" value="MAGUK"/>
</dbReference>
<accession>E0W285</accession>
<dbReference type="InterPro" id="IPR008144">
    <property type="entry name" value="Guanylate_kin-like_dom"/>
</dbReference>
<dbReference type="Pfam" id="PF00625">
    <property type="entry name" value="Guanylate_kin"/>
    <property type="match status" value="1"/>
</dbReference>
<evidence type="ECO:0000313" key="2">
    <source>
        <dbReference type="EMBL" id="EEB19741.1"/>
    </source>
</evidence>
<dbReference type="PROSITE" id="PS50052">
    <property type="entry name" value="GUANYLATE_KINASE_2"/>
    <property type="match status" value="1"/>
</dbReference>
<feature type="domain" description="Guanylate kinase-like" evidence="1">
    <location>
        <begin position="1"/>
        <end position="92"/>
    </location>
</feature>
<keyword evidence="2" id="KW-0808">Transferase</keyword>
<dbReference type="AlphaFoldDB" id="E0W285"/>
<dbReference type="STRING" id="121224.E0W285"/>
<dbReference type="KEGG" id="phu:Phum_PHUM586690"/>
<sequence length="92" mass="10633">MSREDMEQEIKEHKFLEYGEHNNHLYGTSLDSIRDVIKQGKMCVLDCGPTALKILHNSSEFMPYVVFIAAPDMEQLKHLYHENRPLGTSRGI</sequence>
<dbReference type="GO" id="GO:0016301">
    <property type="term" value="F:kinase activity"/>
    <property type="evidence" value="ECO:0007669"/>
    <property type="project" value="UniProtKB-KW"/>
</dbReference>
<evidence type="ECO:0000313" key="4">
    <source>
        <dbReference type="Proteomes" id="UP000009046"/>
    </source>
</evidence>
<evidence type="ECO:0000313" key="3">
    <source>
        <dbReference type="EnsemblMetazoa" id="PHUM586690-PA"/>
    </source>
</evidence>
<dbReference type="VEuPathDB" id="VectorBase:PHUM586690"/>
<keyword evidence="4" id="KW-1185">Reference proteome</keyword>
<reference evidence="2" key="2">
    <citation type="submission" date="2007-04" db="EMBL/GenBank/DDBJ databases">
        <title>The genome of the human body louse.</title>
        <authorList>
            <consortium name="The Human Body Louse Genome Consortium"/>
            <person name="Kirkness E."/>
            <person name="Walenz B."/>
            <person name="Hass B."/>
            <person name="Bruggner R."/>
            <person name="Strausberg R."/>
        </authorList>
    </citation>
    <scope>NUCLEOTIDE SEQUENCE</scope>
    <source>
        <strain evidence="2">USDA</strain>
    </source>
</reference>
<dbReference type="eggNOG" id="KOG0609">
    <property type="taxonomic scope" value="Eukaryota"/>
</dbReference>
<reference evidence="2" key="1">
    <citation type="submission" date="2007-04" db="EMBL/GenBank/DDBJ databases">
        <title>Annotation of Pediculus humanus corporis strain USDA.</title>
        <authorList>
            <person name="Kirkness E."/>
            <person name="Hannick L."/>
            <person name="Hass B."/>
            <person name="Bruggner R."/>
            <person name="Lawson D."/>
            <person name="Bidwell S."/>
            <person name="Joardar V."/>
            <person name="Caler E."/>
            <person name="Walenz B."/>
            <person name="Inman J."/>
            <person name="Schobel S."/>
            <person name="Galinsky K."/>
            <person name="Amedeo P."/>
            <person name="Strausberg R."/>
        </authorList>
    </citation>
    <scope>NUCLEOTIDE SEQUENCE</scope>
    <source>
        <strain evidence="2">USDA</strain>
    </source>
</reference>
<dbReference type="InParanoid" id="E0W285"/>
<dbReference type="CTD" id="8232648"/>